<evidence type="ECO:0000256" key="7">
    <source>
        <dbReference type="ARBA" id="ARBA00022801"/>
    </source>
</evidence>
<evidence type="ECO:0000256" key="1">
    <source>
        <dbReference type="ARBA" id="ARBA00000632"/>
    </source>
</evidence>
<dbReference type="GO" id="GO:0050830">
    <property type="term" value="P:defense response to Gram-positive bacterium"/>
    <property type="evidence" value="ECO:0007669"/>
    <property type="project" value="TreeGrafter"/>
</dbReference>
<keyword evidence="8 9" id="KW-0326">Glycosidase</keyword>
<evidence type="ECO:0000256" key="2">
    <source>
        <dbReference type="ARBA" id="ARBA00008902"/>
    </source>
</evidence>
<dbReference type="AlphaFoldDB" id="A0AAD1R4G1"/>
<accession>A0AAD1R4G1</accession>
<dbReference type="EMBL" id="OW240912">
    <property type="protein sequence ID" value="CAH2223329.1"/>
    <property type="molecule type" value="Genomic_DNA"/>
</dbReference>
<dbReference type="PANTHER" id="PTHR31698">
    <property type="entry name" value="LYSOZYME G FAMILY MEMBER"/>
    <property type="match status" value="1"/>
</dbReference>
<dbReference type="InterPro" id="IPR002152">
    <property type="entry name" value="Glyco_hydro_23"/>
</dbReference>
<evidence type="ECO:0000256" key="9">
    <source>
        <dbReference type="PIRNR" id="PIRNR001065"/>
    </source>
</evidence>
<evidence type="ECO:0000256" key="8">
    <source>
        <dbReference type="ARBA" id="ARBA00023295"/>
    </source>
</evidence>
<organism evidence="10 11">
    <name type="scientific">Pelobates cultripes</name>
    <name type="common">Western spadefoot toad</name>
    <dbReference type="NCBI Taxonomy" id="61616"/>
    <lineage>
        <taxon>Eukaryota</taxon>
        <taxon>Metazoa</taxon>
        <taxon>Chordata</taxon>
        <taxon>Craniata</taxon>
        <taxon>Vertebrata</taxon>
        <taxon>Euteleostomi</taxon>
        <taxon>Amphibia</taxon>
        <taxon>Batrachia</taxon>
        <taxon>Anura</taxon>
        <taxon>Pelobatoidea</taxon>
        <taxon>Pelobatidae</taxon>
        <taxon>Pelobates</taxon>
    </lineage>
</organism>
<comment type="catalytic activity">
    <reaction evidence="1 9">
        <text>Hydrolysis of (1-&gt;4)-beta-linkages between N-acetylmuramic acid and N-acetyl-D-glucosamine residues in a peptidoglycan and between N-acetyl-D-glucosamine residues in chitodextrins.</text>
        <dbReference type="EC" id="3.2.1.17"/>
    </reaction>
</comment>
<evidence type="ECO:0000313" key="10">
    <source>
        <dbReference type="EMBL" id="CAH2223329.1"/>
    </source>
</evidence>
<keyword evidence="7 9" id="KW-0378">Hydrolase</keyword>
<dbReference type="InterPro" id="IPR023346">
    <property type="entry name" value="Lysozyme-like_dom_sf"/>
</dbReference>
<dbReference type="PANTHER" id="PTHR31698:SF10">
    <property type="entry name" value="LYSOZYME G"/>
    <property type="match status" value="1"/>
</dbReference>
<dbReference type="CDD" id="cd01021">
    <property type="entry name" value="GEWL"/>
    <property type="match status" value="1"/>
</dbReference>
<name>A0AAD1R4G1_PELCU</name>
<dbReference type="Gene3D" id="1.10.530.10">
    <property type="match status" value="1"/>
</dbReference>
<evidence type="ECO:0000256" key="5">
    <source>
        <dbReference type="ARBA" id="ARBA00022529"/>
    </source>
</evidence>
<evidence type="ECO:0000256" key="3">
    <source>
        <dbReference type="ARBA" id="ARBA00012732"/>
    </source>
</evidence>
<keyword evidence="11" id="KW-1185">Reference proteome</keyword>
<evidence type="ECO:0000313" key="11">
    <source>
        <dbReference type="Proteomes" id="UP001295444"/>
    </source>
</evidence>
<evidence type="ECO:0000256" key="6">
    <source>
        <dbReference type="ARBA" id="ARBA00022638"/>
    </source>
</evidence>
<keyword evidence="5" id="KW-0929">Antimicrobial</keyword>
<proteinExistence type="inferred from homology"/>
<gene>
    <name evidence="10" type="ORF">PECUL_23A000017</name>
</gene>
<dbReference type="FunFam" id="1.10.530.10:FF:000026">
    <property type="entry name" value="Lysozyme g"/>
    <property type="match status" value="1"/>
</dbReference>
<protein>
    <recommendedName>
        <fullName evidence="4 9">Lysozyme g</fullName>
        <ecNumber evidence="3 9">3.2.1.17</ecNumber>
    </recommendedName>
</protein>
<sequence length="205" mass="22581">MKSGGAENLIIVKIKTGIMSSDPRYGDVCRIPTTGASMVTAQQDKLTFGGVTASEYLAHADLETINTLKTKIDSVASKKEMDAAVIAAVISRETRGGRTLENGWGNNGTAWGVMQVDKRWNTPRGECDSEEHIAQATNLIIEKFNSMKRKFPMWSKDQILKGALAAYNMGDQSVKSFEEVDRLTTGQDYANDVVARAQYFKRNGY</sequence>
<dbReference type="GO" id="GO:0031640">
    <property type="term" value="P:killing of cells of another organism"/>
    <property type="evidence" value="ECO:0007669"/>
    <property type="project" value="UniProtKB-KW"/>
</dbReference>
<dbReference type="GO" id="GO:0009253">
    <property type="term" value="P:peptidoglycan catabolic process"/>
    <property type="evidence" value="ECO:0007669"/>
    <property type="project" value="InterPro"/>
</dbReference>
<reference evidence="10" key="1">
    <citation type="submission" date="2022-03" db="EMBL/GenBank/DDBJ databases">
        <authorList>
            <person name="Alioto T."/>
            <person name="Alioto T."/>
            <person name="Gomez Garrido J."/>
        </authorList>
    </citation>
    <scope>NUCLEOTIDE SEQUENCE</scope>
</reference>
<dbReference type="GO" id="GO:0003796">
    <property type="term" value="F:lysozyme activity"/>
    <property type="evidence" value="ECO:0007669"/>
    <property type="project" value="UniProtKB-UniRule"/>
</dbReference>
<comment type="similarity">
    <text evidence="2 9">Belongs to the glycosyl hydrolase 23 family.</text>
</comment>
<dbReference type="GO" id="GO:0005576">
    <property type="term" value="C:extracellular region"/>
    <property type="evidence" value="ECO:0007669"/>
    <property type="project" value="TreeGrafter"/>
</dbReference>
<dbReference type="PIRSF" id="PIRSF001065">
    <property type="entry name" value="Lysozyme_g"/>
    <property type="match status" value="1"/>
</dbReference>
<dbReference type="PRINTS" id="PR00749">
    <property type="entry name" value="LYSOZYMEG"/>
</dbReference>
<dbReference type="SUPFAM" id="SSF53955">
    <property type="entry name" value="Lysozyme-like"/>
    <property type="match status" value="1"/>
</dbReference>
<evidence type="ECO:0000256" key="4">
    <source>
        <dbReference type="ARBA" id="ARBA00016485"/>
    </source>
</evidence>
<dbReference type="Proteomes" id="UP001295444">
    <property type="component" value="Chromosome 01"/>
</dbReference>
<keyword evidence="6" id="KW-0081">Bacteriolytic enzyme</keyword>
<dbReference type="EC" id="3.2.1.17" evidence="3 9"/>